<comment type="subcellular location">
    <subcellularLocation>
        <location evidence="1">Membrane</location>
        <topology evidence="1">Multi-pass membrane protein</topology>
    </subcellularLocation>
</comment>
<gene>
    <name evidence="9" type="ORF">FGG08_006813</name>
</gene>
<evidence type="ECO:0000256" key="7">
    <source>
        <dbReference type="SAM" id="Phobius"/>
    </source>
</evidence>
<evidence type="ECO:0000256" key="3">
    <source>
        <dbReference type="ARBA" id="ARBA00022989"/>
    </source>
</evidence>
<keyword evidence="10" id="KW-1185">Reference proteome</keyword>
<evidence type="ECO:0000256" key="2">
    <source>
        <dbReference type="ARBA" id="ARBA00022692"/>
    </source>
</evidence>
<evidence type="ECO:0000256" key="5">
    <source>
        <dbReference type="ARBA" id="ARBA00038359"/>
    </source>
</evidence>
<feature type="transmembrane region" description="Helical" evidence="7">
    <location>
        <begin position="106"/>
        <end position="129"/>
    </location>
</feature>
<feature type="transmembrane region" description="Helical" evidence="7">
    <location>
        <begin position="262"/>
        <end position="289"/>
    </location>
</feature>
<keyword evidence="3 7" id="KW-1133">Transmembrane helix</keyword>
<feature type="transmembrane region" description="Helical" evidence="7">
    <location>
        <begin position="149"/>
        <end position="172"/>
    </location>
</feature>
<comment type="similarity">
    <text evidence="5">Belongs to the SAT4 family.</text>
</comment>
<evidence type="ECO:0000256" key="6">
    <source>
        <dbReference type="SAM" id="MobiDB-lite"/>
    </source>
</evidence>
<evidence type="ECO:0000256" key="4">
    <source>
        <dbReference type="ARBA" id="ARBA00023136"/>
    </source>
</evidence>
<sequence>MTSLTSSTFKGLGTVEPPIKLIHLFIVEKMKIDAQRLQFRQDGNETAAPKFQGSQWHPTTTDICEPGDRGPTFERTAVALLILSFITVGLRFYTRGVLIRHIGLDDWLVLAAAVTSIGMVVTFGLAVGHDMGKHQCSKTVKSVTIGLQLSWAYSLFYSISVGLVKLSILALYARIAPTRRYKMVVYGFAAVVIAQAIQKEFGFIFACKPISNFWLSHREEGCISILHFIQFNAAFNILVDLLIYLLPIPVVRKLQINRRKKISIYIIISLGFIPVIASALRLYAIVVWARSSDMLWNWPLVLIWGNIEVSVAITVASFPSLTALLRKTMGNVLGTTATPIGSTPQNRASNSFAMLSAMAGRERSGHPTNMSTIIKGDRHGLDEDTESQEDMLTEQKGGQGITVTKSLQYSVTHHEV</sequence>
<dbReference type="PANTHER" id="PTHR33048">
    <property type="entry name" value="PTH11-LIKE INTEGRAL MEMBRANE PROTEIN (AFU_ORTHOLOGUE AFUA_5G11245)"/>
    <property type="match status" value="1"/>
</dbReference>
<dbReference type="AlphaFoldDB" id="A0A9P8HVJ1"/>
<dbReference type="Pfam" id="PF20684">
    <property type="entry name" value="Fung_rhodopsin"/>
    <property type="match status" value="1"/>
</dbReference>
<feature type="transmembrane region" description="Helical" evidence="7">
    <location>
        <begin position="225"/>
        <end position="250"/>
    </location>
</feature>
<dbReference type="OrthoDB" id="3934549at2759"/>
<keyword evidence="2 7" id="KW-0812">Transmembrane</keyword>
<proteinExistence type="inferred from homology"/>
<feature type="compositionally biased region" description="Acidic residues" evidence="6">
    <location>
        <begin position="383"/>
        <end position="392"/>
    </location>
</feature>
<evidence type="ECO:0000313" key="9">
    <source>
        <dbReference type="EMBL" id="KAH0536298.1"/>
    </source>
</evidence>
<feature type="transmembrane region" description="Helical" evidence="7">
    <location>
        <begin position="76"/>
        <end position="94"/>
    </location>
</feature>
<dbReference type="Proteomes" id="UP000698800">
    <property type="component" value="Unassembled WGS sequence"/>
</dbReference>
<feature type="transmembrane region" description="Helical" evidence="7">
    <location>
        <begin position="301"/>
        <end position="325"/>
    </location>
</feature>
<dbReference type="GO" id="GO:0016020">
    <property type="term" value="C:membrane"/>
    <property type="evidence" value="ECO:0007669"/>
    <property type="project" value="UniProtKB-SubCell"/>
</dbReference>
<evidence type="ECO:0000256" key="1">
    <source>
        <dbReference type="ARBA" id="ARBA00004141"/>
    </source>
</evidence>
<organism evidence="9 10">
    <name type="scientific">Glutinoglossum americanum</name>
    <dbReference type="NCBI Taxonomy" id="1670608"/>
    <lineage>
        <taxon>Eukaryota</taxon>
        <taxon>Fungi</taxon>
        <taxon>Dikarya</taxon>
        <taxon>Ascomycota</taxon>
        <taxon>Pezizomycotina</taxon>
        <taxon>Geoglossomycetes</taxon>
        <taxon>Geoglossales</taxon>
        <taxon>Geoglossaceae</taxon>
        <taxon>Glutinoglossum</taxon>
    </lineage>
</organism>
<evidence type="ECO:0000313" key="10">
    <source>
        <dbReference type="Proteomes" id="UP000698800"/>
    </source>
</evidence>
<comment type="caution">
    <text evidence="9">The sequence shown here is derived from an EMBL/GenBank/DDBJ whole genome shotgun (WGS) entry which is preliminary data.</text>
</comment>
<dbReference type="PANTHER" id="PTHR33048:SF47">
    <property type="entry name" value="INTEGRAL MEMBRANE PROTEIN-RELATED"/>
    <property type="match status" value="1"/>
</dbReference>
<dbReference type="InterPro" id="IPR049326">
    <property type="entry name" value="Rhodopsin_dom_fungi"/>
</dbReference>
<feature type="transmembrane region" description="Helical" evidence="7">
    <location>
        <begin position="184"/>
        <end position="205"/>
    </location>
</feature>
<accession>A0A9P8HVJ1</accession>
<keyword evidence="4 7" id="KW-0472">Membrane</keyword>
<evidence type="ECO:0000259" key="8">
    <source>
        <dbReference type="Pfam" id="PF20684"/>
    </source>
</evidence>
<feature type="region of interest" description="Disordered" evidence="6">
    <location>
        <begin position="362"/>
        <end position="399"/>
    </location>
</feature>
<name>A0A9P8HVJ1_9PEZI</name>
<feature type="domain" description="Rhodopsin" evidence="8">
    <location>
        <begin position="90"/>
        <end position="327"/>
    </location>
</feature>
<dbReference type="InterPro" id="IPR052337">
    <property type="entry name" value="SAT4-like"/>
</dbReference>
<protein>
    <recommendedName>
        <fullName evidence="8">Rhodopsin domain-containing protein</fullName>
    </recommendedName>
</protein>
<dbReference type="EMBL" id="JAGHQL010000216">
    <property type="protein sequence ID" value="KAH0536298.1"/>
    <property type="molecule type" value="Genomic_DNA"/>
</dbReference>
<reference evidence="9" key="1">
    <citation type="submission" date="2021-03" db="EMBL/GenBank/DDBJ databases">
        <title>Comparative genomics and phylogenomic investigation of the class Geoglossomycetes provide insights into ecological specialization and systematics.</title>
        <authorList>
            <person name="Melie T."/>
            <person name="Pirro S."/>
            <person name="Miller A.N."/>
            <person name="Quandt A."/>
        </authorList>
    </citation>
    <scope>NUCLEOTIDE SEQUENCE</scope>
    <source>
        <strain evidence="9">GBOQ0MN5Z8</strain>
    </source>
</reference>